<evidence type="ECO:0000256" key="4">
    <source>
        <dbReference type="ARBA" id="ARBA00022475"/>
    </source>
</evidence>
<evidence type="ECO:0000256" key="5">
    <source>
        <dbReference type="ARBA" id="ARBA00022519"/>
    </source>
</evidence>
<dbReference type="Gene3D" id="1.20.1550.10">
    <property type="entry name" value="DsbB-like"/>
    <property type="match status" value="1"/>
</dbReference>
<evidence type="ECO:0000256" key="7">
    <source>
        <dbReference type="ARBA" id="ARBA00022982"/>
    </source>
</evidence>
<accession>A0A4R3XUH3</accession>
<keyword evidence="11 14" id="KW-1015">Disulfide bond</keyword>
<keyword evidence="3 14" id="KW-0813">Transport</keyword>
<feature type="topological domain" description="Cytoplasmic" evidence="14">
    <location>
        <begin position="1"/>
        <end position="8"/>
    </location>
</feature>
<proteinExistence type="inferred from homology"/>
<keyword evidence="12 14" id="KW-0143">Chaperone</keyword>
<dbReference type="InterPro" id="IPR022920">
    <property type="entry name" value="Disulphide_bond_form_DsbB"/>
</dbReference>
<evidence type="ECO:0000256" key="8">
    <source>
        <dbReference type="ARBA" id="ARBA00022989"/>
    </source>
</evidence>
<feature type="transmembrane region" description="Helical" evidence="15">
    <location>
        <begin position="141"/>
        <end position="158"/>
    </location>
</feature>
<keyword evidence="17" id="KW-1185">Reference proteome</keyword>
<keyword evidence="9 14" id="KW-0560">Oxidoreductase</keyword>
<dbReference type="AlphaFoldDB" id="A0A4R3XUH3"/>
<protein>
    <recommendedName>
        <fullName evidence="14">Disulfide bond formation protein B</fullName>
    </recommendedName>
    <alternativeName>
        <fullName evidence="14">Disulfide oxidoreductase</fullName>
    </alternativeName>
</protein>
<comment type="subcellular location">
    <subcellularLocation>
        <location evidence="1">Cell inner membrane</location>
        <topology evidence="1">Multi-pass membrane protein</topology>
    </subcellularLocation>
    <subcellularLocation>
        <location evidence="14">Cell membrane</location>
        <topology evidence="14">Multi-pass membrane protein</topology>
    </subcellularLocation>
</comment>
<dbReference type="GO" id="GO:0009055">
    <property type="term" value="F:electron transfer activity"/>
    <property type="evidence" value="ECO:0007669"/>
    <property type="project" value="UniProtKB-UniRule"/>
</dbReference>
<dbReference type="EMBL" id="SMCO01000018">
    <property type="protein sequence ID" value="TCV82886.1"/>
    <property type="molecule type" value="Genomic_DNA"/>
</dbReference>
<feature type="topological domain" description="Cytoplasmic" evidence="14">
    <location>
        <begin position="160"/>
        <end position="167"/>
    </location>
</feature>
<organism evidence="16 17">
    <name type="scientific">Sulfurirhabdus autotrophica</name>
    <dbReference type="NCBI Taxonomy" id="1706046"/>
    <lineage>
        <taxon>Bacteria</taxon>
        <taxon>Pseudomonadati</taxon>
        <taxon>Pseudomonadota</taxon>
        <taxon>Betaproteobacteria</taxon>
        <taxon>Nitrosomonadales</taxon>
        <taxon>Sulfuricellaceae</taxon>
        <taxon>Sulfurirhabdus</taxon>
    </lineage>
</organism>
<evidence type="ECO:0000256" key="14">
    <source>
        <dbReference type="HAMAP-Rule" id="MF_00286"/>
    </source>
</evidence>
<sequence length="167" mass="18971">MKHEVRFLFLLIFLACASLISFALYLQIGQHLLPCPLCVAQRIAYWLAGLTALLAFIHRPKIFGQRIYSAFVALFSLSGVAVAIHHTWAIRHPELAECGIGPEEKFLNSLPIAQWWPSMFEANGDCTSVTWRFLSLNIPEWSIVCFTILIGIAVYIFLSKPKRHWLA</sequence>
<evidence type="ECO:0000256" key="11">
    <source>
        <dbReference type="ARBA" id="ARBA00023157"/>
    </source>
</evidence>
<dbReference type="InterPro" id="IPR023380">
    <property type="entry name" value="DsbB-like_sf"/>
</dbReference>
<feature type="transmembrane region" description="Helical" evidence="15">
    <location>
        <begin position="69"/>
        <end position="88"/>
    </location>
</feature>
<reference evidence="16 17" key="1">
    <citation type="submission" date="2019-03" db="EMBL/GenBank/DDBJ databases">
        <title>Genomic Encyclopedia of Type Strains, Phase IV (KMG-IV): sequencing the most valuable type-strain genomes for metagenomic binning, comparative biology and taxonomic classification.</title>
        <authorList>
            <person name="Goeker M."/>
        </authorList>
    </citation>
    <scope>NUCLEOTIDE SEQUENCE [LARGE SCALE GENOMIC DNA]</scope>
    <source>
        <strain evidence="16 17">DSM 100309</strain>
    </source>
</reference>
<feature type="topological domain" description="Cytoplasmic" evidence="14">
    <location>
        <begin position="61"/>
        <end position="66"/>
    </location>
</feature>
<keyword evidence="6 14" id="KW-0812">Transmembrane</keyword>
<evidence type="ECO:0000256" key="10">
    <source>
        <dbReference type="ARBA" id="ARBA00023136"/>
    </source>
</evidence>
<evidence type="ECO:0000256" key="3">
    <source>
        <dbReference type="ARBA" id="ARBA00022448"/>
    </source>
</evidence>
<feature type="transmembrane region" description="Helical" evidence="15">
    <location>
        <begin position="39"/>
        <end position="57"/>
    </location>
</feature>
<dbReference type="SUPFAM" id="SSF158442">
    <property type="entry name" value="DsbB-like"/>
    <property type="match status" value="1"/>
</dbReference>
<dbReference type="Pfam" id="PF02600">
    <property type="entry name" value="DsbB"/>
    <property type="match status" value="1"/>
</dbReference>
<feature type="transmembrane region" description="Helical" evidence="15">
    <location>
        <begin position="7"/>
        <end position="27"/>
    </location>
</feature>
<evidence type="ECO:0000256" key="1">
    <source>
        <dbReference type="ARBA" id="ARBA00004429"/>
    </source>
</evidence>
<keyword evidence="8 14" id="KW-1133">Transmembrane helix</keyword>
<comment type="function">
    <text evidence="14">Required for disulfide bond formation in some periplasmic proteins. Acts by oxidizing the DsbA protein.</text>
</comment>
<dbReference type="HAMAP" id="MF_00286">
    <property type="entry name" value="DsbB"/>
    <property type="match status" value="1"/>
</dbReference>
<evidence type="ECO:0000256" key="2">
    <source>
        <dbReference type="ARBA" id="ARBA00008823"/>
    </source>
</evidence>
<evidence type="ECO:0000256" key="6">
    <source>
        <dbReference type="ARBA" id="ARBA00022692"/>
    </source>
</evidence>
<keyword evidence="4 14" id="KW-1003">Cell membrane</keyword>
<dbReference type="InterPro" id="IPR050183">
    <property type="entry name" value="DsbB"/>
</dbReference>
<keyword evidence="7 14" id="KW-0249">Electron transport</keyword>
<evidence type="ECO:0000256" key="12">
    <source>
        <dbReference type="ARBA" id="ARBA00023186"/>
    </source>
</evidence>
<evidence type="ECO:0000313" key="17">
    <source>
        <dbReference type="Proteomes" id="UP000295367"/>
    </source>
</evidence>
<dbReference type="Proteomes" id="UP000295367">
    <property type="component" value="Unassembled WGS sequence"/>
</dbReference>
<evidence type="ECO:0000313" key="16">
    <source>
        <dbReference type="EMBL" id="TCV82886.1"/>
    </source>
</evidence>
<dbReference type="GO" id="GO:0006457">
    <property type="term" value="P:protein folding"/>
    <property type="evidence" value="ECO:0007669"/>
    <property type="project" value="InterPro"/>
</dbReference>
<evidence type="ECO:0000256" key="15">
    <source>
        <dbReference type="SAM" id="Phobius"/>
    </source>
</evidence>
<keyword evidence="10 14" id="KW-0472">Membrane</keyword>
<gene>
    <name evidence="14" type="primary">dsbB</name>
    <name evidence="16" type="ORF">EDC63_11815</name>
</gene>
<evidence type="ECO:0000256" key="9">
    <source>
        <dbReference type="ARBA" id="ARBA00023002"/>
    </source>
</evidence>
<dbReference type="GO" id="GO:0005886">
    <property type="term" value="C:plasma membrane"/>
    <property type="evidence" value="ECO:0007669"/>
    <property type="project" value="UniProtKB-SubCell"/>
</dbReference>
<comment type="similarity">
    <text evidence="2 14">Belongs to the DsbB family.</text>
</comment>
<dbReference type="RefSeq" id="WP_124946443.1">
    <property type="nucleotide sequence ID" value="NZ_BHVT01000035.1"/>
</dbReference>
<feature type="disulfide bond" description="Redox-active" evidence="14">
    <location>
        <begin position="35"/>
        <end position="38"/>
    </location>
</feature>
<dbReference type="OrthoDB" id="3711263at2"/>
<comment type="caution">
    <text evidence="16">The sequence shown here is derived from an EMBL/GenBank/DDBJ whole genome shotgun (WGS) entry which is preliminary data.</text>
</comment>
<feature type="topological domain" description="Periplasmic" evidence="14">
    <location>
        <begin position="26"/>
        <end position="43"/>
    </location>
</feature>
<dbReference type="GO" id="GO:0015035">
    <property type="term" value="F:protein-disulfide reductase activity"/>
    <property type="evidence" value="ECO:0007669"/>
    <property type="project" value="UniProtKB-UniRule"/>
</dbReference>
<dbReference type="PANTHER" id="PTHR36570:SF3">
    <property type="entry name" value="DISULFIDE BOND FORMATION PROTEIN B"/>
    <property type="match status" value="1"/>
</dbReference>
<keyword evidence="13 14" id="KW-0676">Redox-active center</keyword>
<evidence type="ECO:0000256" key="13">
    <source>
        <dbReference type="ARBA" id="ARBA00023284"/>
    </source>
</evidence>
<dbReference type="InterPro" id="IPR003752">
    <property type="entry name" value="DiS_bond_form_DsbB/BdbC"/>
</dbReference>
<keyword evidence="5" id="KW-0997">Cell inner membrane</keyword>
<name>A0A4R3XUH3_9PROT</name>
<comment type="caution">
    <text evidence="14">Lacks conserved residue(s) required for the propagation of feature annotation.</text>
</comment>
<dbReference type="PANTHER" id="PTHR36570">
    <property type="entry name" value="DISULFIDE BOND FORMATION PROTEIN B"/>
    <property type="match status" value="1"/>
</dbReference>